<dbReference type="AlphaFoldDB" id="A0A5N5H148"/>
<keyword evidence="3" id="KW-1185">Reference proteome</keyword>
<dbReference type="Proteomes" id="UP000327157">
    <property type="component" value="Chromosome 4"/>
</dbReference>
<dbReference type="InterPro" id="IPR029071">
    <property type="entry name" value="Ubiquitin-like_domsf"/>
</dbReference>
<dbReference type="EMBL" id="SMOL01000231">
    <property type="protein sequence ID" value="KAB2621318.1"/>
    <property type="molecule type" value="Genomic_DNA"/>
</dbReference>
<comment type="caution">
    <text evidence="2">The sequence shown here is derived from an EMBL/GenBank/DDBJ whole genome shotgun (WGS) entry which is preliminary data.</text>
</comment>
<organism evidence="2 3">
    <name type="scientific">Pyrus ussuriensis x Pyrus communis</name>
    <dbReference type="NCBI Taxonomy" id="2448454"/>
    <lineage>
        <taxon>Eukaryota</taxon>
        <taxon>Viridiplantae</taxon>
        <taxon>Streptophyta</taxon>
        <taxon>Embryophyta</taxon>
        <taxon>Tracheophyta</taxon>
        <taxon>Spermatophyta</taxon>
        <taxon>Magnoliopsida</taxon>
        <taxon>eudicotyledons</taxon>
        <taxon>Gunneridae</taxon>
        <taxon>Pentapetalae</taxon>
        <taxon>rosids</taxon>
        <taxon>fabids</taxon>
        <taxon>Rosales</taxon>
        <taxon>Rosaceae</taxon>
        <taxon>Amygdaloideae</taxon>
        <taxon>Maleae</taxon>
        <taxon>Pyrus</taxon>
    </lineage>
</organism>
<reference evidence="3" key="2">
    <citation type="submission" date="2019-10" db="EMBL/GenBank/DDBJ databases">
        <title>A de novo genome assembly of a pear dwarfing rootstock.</title>
        <authorList>
            <person name="Wang F."/>
            <person name="Wang J."/>
            <person name="Li S."/>
            <person name="Zhang Y."/>
            <person name="Fang M."/>
            <person name="Ma L."/>
            <person name="Zhao Y."/>
            <person name="Jiang S."/>
        </authorList>
    </citation>
    <scope>NUCLEOTIDE SEQUENCE [LARGE SCALE GENOMIC DNA]</scope>
</reference>
<evidence type="ECO:0000313" key="3">
    <source>
        <dbReference type="Proteomes" id="UP000327157"/>
    </source>
</evidence>
<dbReference type="PANTHER" id="PTHR10562">
    <property type="entry name" value="SMALL UBIQUITIN-RELATED MODIFIER"/>
    <property type="match status" value="1"/>
</dbReference>
<protein>
    <submittedName>
        <fullName evidence="2">Small ubiquitin-related modifier 3-like</fullName>
    </submittedName>
</protein>
<reference evidence="2 3" key="1">
    <citation type="submission" date="2019-09" db="EMBL/GenBank/DDBJ databases">
        <authorList>
            <person name="Ou C."/>
        </authorList>
    </citation>
    <scope>NUCLEOTIDE SEQUENCE [LARGE SCALE GENOMIC DNA]</scope>
    <source>
        <strain evidence="2">S2</strain>
        <tissue evidence="2">Leaf</tissue>
    </source>
</reference>
<feature type="domain" description="Rad60/SUMO-like" evidence="1">
    <location>
        <begin position="52"/>
        <end position="109"/>
    </location>
</feature>
<sequence length="124" mass="14638">MLRDCKVFQAQNFRAVLVVGMDRRPAAIPESFIRLSLMEGEVRINPREQKQHEPDMYYRTDGTVPLQYLMRDYFERKNLVFKVMRFTFNGNGVREDQTPEQRKMEDDATDVFSDQLGGHALKFN</sequence>
<gene>
    <name evidence="2" type="ORF">D8674_023500</name>
</gene>
<dbReference type="Gene3D" id="3.10.20.90">
    <property type="entry name" value="Phosphatidylinositol 3-kinase Catalytic Subunit, Chain A, domain 1"/>
    <property type="match status" value="1"/>
</dbReference>
<dbReference type="Pfam" id="PF11976">
    <property type="entry name" value="Rad60-SLD"/>
    <property type="match status" value="1"/>
</dbReference>
<proteinExistence type="predicted"/>
<name>A0A5N5H148_9ROSA</name>
<dbReference type="OrthoDB" id="1166415at2759"/>
<reference evidence="2 3" key="3">
    <citation type="submission" date="2019-11" db="EMBL/GenBank/DDBJ databases">
        <title>A de novo genome assembly of a pear dwarfing rootstock.</title>
        <authorList>
            <person name="Wang F."/>
            <person name="Wang J."/>
            <person name="Li S."/>
            <person name="Zhang Y."/>
            <person name="Fang M."/>
            <person name="Ma L."/>
            <person name="Zhao Y."/>
            <person name="Jiang S."/>
        </authorList>
    </citation>
    <scope>NUCLEOTIDE SEQUENCE [LARGE SCALE GENOMIC DNA]</scope>
    <source>
        <strain evidence="2">S2</strain>
        <tissue evidence="2">Leaf</tissue>
    </source>
</reference>
<evidence type="ECO:0000313" key="2">
    <source>
        <dbReference type="EMBL" id="KAB2621318.1"/>
    </source>
</evidence>
<accession>A0A5N5H148</accession>
<evidence type="ECO:0000259" key="1">
    <source>
        <dbReference type="Pfam" id="PF11976"/>
    </source>
</evidence>
<dbReference type="InterPro" id="IPR022617">
    <property type="entry name" value="Rad60/SUMO-like_dom"/>
</dbReference>
<dbReference type="SUPFAM" id="SSF54236">
    <property type="entry name" value="Ubiquitin-like"/>
    <property type="match status" value="1"/>
</dbReference>